<reference evidence="1" key="1">
    <citation type="journal article" date="2021" name="Nat. Commun.">
        <title>Genetic determinants of endophytism in the Arabidopsis root mycobiome.</title>
        <authorList>
            <person name="Mesny F."/>
            <person name="Miyauchi S."/>
            <person name="Thiergart T."/>
            <person name="Pickel B."/>
            <person name="Atanasova L."/>
            <person name="Karlsson M."/>
            <person name="Huettel B."/>
            <person name="Barry K.W."/>
            <person name="Haridas S."/>
            <person name="Chen C."/>
            <person name="Bauer D."/>
            <person name="Andreopoulos W."/>
            <person name="Pangilinan J."/>
            <person name="LaButti K."/>
            <person name="Riley R."/>
            <person name="Lipzen A."/>
            <person name="Clum A."/>
            <person name="Drula E."/>
            <person name="Henrissat B."/>
            <person name="Kohler A."/>
            <person name="Grigoriev I.V."/>
            <person name="Martin F.M."/>
            <person name="Hacquard S."/>
        </authorList>
    </citation>
    <scope>NUCLEOTIDE SEQUENCE</scope>
    <source>
        <strain evidence="1">MPI-SDFR-AT-0073</strain>
    </source>
</reference>
<dbReference type="OrthoDB" id="10505784at2759"/>
<dbReference type="EMBL" id="JAGPXC010000008">
    <property type="protein sequence ID" value="KAH6648068.1"/>
    <property type="molecule type" value="Genomic_DNA"/>
</dbReference>
<dbReference type="Proteomes" id="UP000758603">
    <property type="component" value="Unassembled WGS sequence"/>
</dbReference>
<sequence>MPNQVLHLLDLPNEILLNIAHWCHIQPRETKRVTSLIPTTDFRKEDCSVNVGGGLDSLSRVNKCLWNILRLVVFSRLNIKCDEDKLGIHLTTLLQNGTISHSARTLCIVTEISNNPRTKYAVQHSSDVRAESKGRKCAVLPISVLEIIPGLIDLRVDIEMCFTEPWLLTYFRQCAIQINLRLDQLEGLFLGKSTWVGATNSVDGDMSFLVSICPNIERASLPFVQRRPRVENFVPFGNLKNLKDVQFDMGVDRVSYSGEWNEISVLGQYVIPPTLIIASNSTSEITDIFPRSHRHYLPGKFFSNVRSLALILGRLAKLEFLALTSPILVNIESREAAARSEVFENNPACQATGWPRIMQVSG</sequence>
<dbReference type="GeneID" id="70136962"/>
<keyword evidence="2" id="KW-1185">Reference proteome</keyword>
<comment type="caution">
    <text evidence="1">The sequence shown here is derived from an EMBL/GenBank/DDBJ whole genome shotgun (WGS) entry which is preliminary data.</text>
</comment>
<dbReference type="RefSeq" id="XP_045954580.1">
    <property type="nucleotide sequence ID" value="XM_046108071.1"/>
</dbReference>
<proteinExistence type="predicted"/>
<accession>A0A9P8UDR9</accession>
<protein>
    <submittedName>
        <fullName evidence="1">Uncharacterized protein</fullName>
    </submittedName>
</protein>
<evidence type="ECO:0000313" key="1">
    <source>
        <dbReference type="EMBL" id="KAH6648068.1"/>
    </source>
</evidence>
<name>A0A9P8UDR9_9PEZI</name>
<dbReference type="AlphaFoldDB" id="A0A9P8UDR9"/>
<evidence type="ECO:0000313" key="2">
    <source>
        <dbReference type="Proteomes" id="UP000758603"/>
    </source>
</evidence>
<gene>
    <name evidence="1" type="ORF">BKA67DRAFT_662799</name>
</gene>
<organism evidence="1 2">
    <name type="scientific">Truncatella angustata</name>
    <dbReference type="NCBI Taxonomy" id="152316"/>
    <lineage>
        <taxon>Eukaryota</taxon>
        <taxon>Fungi</taxon>
        <taxon>Dikarya</taxon>
        <taxon>Ascomycota</taxon>
        <taxon>Pezizomycotina</taxon>
        <taxon>Sordariomycetes</taxon>
        <taxon>Xylariomycetidae</taxon>
        <taxon>Amphisphaeriales</taxon>
        <taxon>Sporocadaceae</taxon>
        <taxon>Truncatella</taxon>
    </lineage>
</organism>